<feature type="compositionally biased region" description="Polar residues" evidence="1">
    <location>
        <begin position="23"/>
        <end position="41"/>
    </location>
</feature>
<reference evidence="2 3" key="1">
    <citation type="submission" date="2014-04" db="EMBL/GenBank/DDBJ databases">
        <title>Evolutionary Origins and Diversification of the Mycorrhizal Mutualists.</title>
        <authorList>
            <consortium name="DOE Joint Genome Institute"/>
            <consortium name="Mycorrhizal Genomics Consortium"/>
            <person name="Kohler A."/>
            <person name="Kuo A."/>
            <person name="Nagy L.G."/>
            <person name="Floudas D."/>
            <person name="Copeland A."/>
            <person name="Barry K.W."/>
            <person name="Cichocki N."/>
            <person name="Veneault-Fourrey C."/>
            <person name="LaButti K."/>
            <person name="Lindquist E.A."/>
            <person name="Lipzen A."/>
            <person name="Lundell T."/>
            <person name="Morin E."/>
            <person name="Murat C."/>
            <person name="Riley R."/>
            <person name="Ohm R."/>
            <person name="Sun H."/>
            <person name="Tunlid A."/>
            <person name="Henrissat B."/>
            <person name="Grigoriev I.V."/>
            <person name="Hibbett D.S."/>
            <person name="Martin F."/>
        </authorList>
    </citation>
    <scope>NUCLEOTIDE SEQUENCE [LARGE SCALE GENOMIC DNA]</scope>
    <source>
        <strain evidence="2 3">Koide BX008</strain>
    </source>
</reference>
<keyword evidence="3" id="KW-1185">Reference proteome</keyword>
<name>A0A0C2T4U9_AMAMK</name>
<evidence type="ECO:0000256" key="1">
    <source>
        <dbReference type="SAM" id="MobiDB-lite"/>
    </source>
</evidence>
<proteinExistence type="predicted"/>
<dbReference type="HOGENOM" id="CLU_1758349_0_0_1"/>
<feature type="region of interest" description="Disordered" evidence="1">
    <location>
        <begin position="1"/>
        <end position="59"/>
    </location>
</feature>
<accession>A0A0C2T4U9</accession>
<evidence type="ECO:0000313" key="2">
    <source>
        <dbReference type="EMBL" id="KIL61559.1"/>
    </source>
</evidence>
<protein>
    <submittedName>
        <fullName evidence="2">Uncharacterized protein</fullName>
    </submittedName>
</protein>
<sequence>MITDWMGSWWTGQPHRPSPITPIDSNTSSVTAAPPSETTSPGLAVVKQPNQAKRRRTTKSAFGTLGISILNPTTVTAPTVEITSTASTSATVDSATSTTNDYSSIVVLTSPLLRTMFSAPLALAEPRLTATSAELMTEGPNAKPRRYG</sequence>
<evidence type="ECO:0000313" key="3">
    <source>
        <dbReference type="Proteomes" id="UP000054549"/>
    </source>
</evidence>
<gene>
    <name evidence="2" type="ORF">M378DRAFT_854442</name>
</gene>
<dbReference type="Proteomes" id="UP000054549">
    <property type="component" value="Unassembled WGS sequence"/>
</dbReference>
<dbReference type="InParanoid" id="A0A0C2T4U9"/>
<dbReference type="AlphaFoldDB" id="A0A0C2T4U9"/>
<organism evidence="2 3">
    <name type="scientific">Amanita muscaria (strain Koide BX008)</name>
    <dbReference type="NCBI Taxonomy" id="946122"/>
    <lineage>
        <taxon>Eukaryota</taxon>
        <taxon>Fungi</taxon>
        <taxon>Dikarya</taxon>
        <taxon>Basidiomycota</taxon>
        <taxon>Agaricomycotina</taxon>
        <taxon>Agaricomycetes</taxon>
        <taxon>Agaricomycetidae</taxon>
        <taxon>Agaricales</taxon>
        <taxon>Pluteineae</taxon>
        <taxon>Amanitaceae</taxon>
        <taxon>Amanita</taxon>
    </lineage>
</organism>
<dbReference type="EMBL" id="KN818283">
    <property type="protein sequence ID" value="KIL61559.1"/>
    <property type="molecule type" value="Genomic_DNA"/>
</dbReference>